<dbReference type="PANTHER" id="PTHR46757">
    <property type="entry name" value="SORTING NEXIN-RELATED"/>
    <property type="match status" value="1"/>
</dbReference>
<organism evidence="1 2">
    <name type="scientific">Dunaliella salina</name>
    <name type="common">Green alga</name>
    <name type="synonym">Protococcus salinus</name>
    <dbReference type="NCBI Taxonomy" id="3046"/>
    <lineage>
        <taxon>Eukaryota</taxon>
        <taxon>Viridiplantae</taxon>
        <taxon>Chlorophyta</taxon>
        <taxon>core chlorophytes</taxon>
        <taxon>Chlorophyceae</taxon>
        <taxon>CS clade</taxon>
        <taxon>Chlamydomonadales</taxon>
        <taxon>Dunaliellaceae</taxon>
        <taxon>Dunaliella</taxon>
    </lineage>
</organism>
<dbReference type="Proteomes" id="UP000815325">
    <property type="component" value="Unassembled WGS sequence"/>
</dbReference>
<dbReference type="Gene3D" id="1.20.1270.60">
    <property type="entry name" value="Arfaptin homology (AH) domain/BAR domain"/>
    <property type="match status" value="1"/>
</dbReference>
<evidence type="ECO:0000313" key="1">
    <source>
        <dbReference type="EMBL" id="KAF5835184.1"/>
    </source>
</evidence>
<accession>A0ABQ7GKQ0</accession>
<proteinExistence type="predicted"/>
<reference evidence="1" key="1">
    <citation type="submission" date="2017-08" db="EMBL/GenBank/DDBJ databases">
        <authorList>
            <person name="Polle J.E."/>
            <person name="Barry K."/>
            <person name="Cushman J."/>
            <person name="Schmutz J."/>
            <person name="Tran D."/>
            <person name="Hathwaick L.T."/>
            <person name="Yim W.C."/>
            <person name="Jenkins J."/>
            <person name="Mckie-Krisberg Z.M."/>
            <person name="Prochnik S."/>
            <person name="Lindquist E."/>
            <person name="Dockter R.B."/>
            <person name="Adam C."/>
            <person name="Molina H."/>
            <person name="Bunkerborg J."/>
            <person name="Jin E."/>
            <person name="Buchheim M."/>
            <person name="Magnuson J."/>
        </authorList>
    </citation>
    <scope>NUCLEOTIDE SEQUENCE</scope>
    <source>
        <strain evidence="1">CCAP 19/18</strain>
    </source>
</reference>
<dbReference type="EMBL" id="MU069718">
    <property type="protein sequence ID" value="KAF5835184.1"/>
    <property type="molecule type" value="Genomic_DNA"/>
</dbReference>
<dbReference type="InterPro" id="IPR044279">
    <property type="entry name" value="SNX2A/B"/>
</dbReference>
<protein>
    <recommendedName>
        <fullName evidence="3">TolC family protein</fullName>
    </recommendedName>
</protein>
<sequence>PAIKGLTARKQQLLIATASLGFTPFSHPAISGLTAREEQLLTATTLQADMDSRNNSIRCSRGSNKQLLIDTTLRADMGSRNNSIRDIEASNAKVLGGAVDPKQARRLEELRNDVSKLEYSLAAASAEYERIASVNQQEFVRLQAEQKEDMQRMVHAFTTTQVMRAERDAEVWLSLAGELGAKPEALNTIREAILASRTLQEPQQS</sequence>
<dbReference type="InterPro" id="IPR027267">
    <property type="entry name" value="AH/BAR_dom_sf"/>
</dbReference>
<evidence type="ECO:0008006" key="3">
    <source>
        <dbReference type="Google" id="ProtNLM"/>
    </source>
</evidence>
<feature type="non-terminal residue" evidence="1">
    <location>
        <position position="1"/>
    </location>
</feature>
<gene>
    <name evidence="1" type="ORF">DUNSADRAFT_7774</name>
</gene>
<evidence type="ECO:0000313" key="2">
    <source>
        <dbReference type="Proteomes" id="UP000815325"/>
    </source>
</evidence>
<name>A0ABQ7GKQ0_DUNSA</name>
<keyword evidence="2" id="KW-1185">Reference proteome</keyword>
<comment type="caution">
    <text evidence="1">The sequence shown here is derived from an EMBL/GenBank/DDBJ whole genome shotgun (WGS) entry which is preliminary data.</text>
</comment>
<dbReference type="PANTHER" id="PTHR46757:SF2">
    <property type="entry name" value="OS05G0346100 PROTEIN"/>
    <property type="match status" value="1"/>
</dbReference>